<proteinExistence type="predicted"/>
<dbReference type="AlphaFoldDB" id="A0A381RIK3"/>
<protein>
    <submittedName>
        <fullName evidence="1">Uncharacterized protein</fullName>
    </submittedName>
</protein>
<evidence type="ECO:0000313" key="1">
    <source>
        <dbReference type="EMBL" id="SUZ91074.1"/>
    </source>
</evidence>
<dbReference type="EMBL" id="UINC01001946">
    <property type="protein sequence ID" value="SUZ91074.1"/>
    <property type="molecule type" value="Genomic_DNA"/>
</dbReference>
<gene>
    <name evidence="1" type="ORF">METZ01_LOCUS43928</name>
</gene>
<reference evidence="1" key="1">
    <citation type="submission" date="2018-05" db="EMBL/GenBank/DDBJ databases">
        <authorList>
            <person name="Lanie J.A."/>
            <person name="Ng W.-L."/>
            <person name="Kazmierczak K.M."/>
            <person name="Andrzejewski T.M."/>
            <person name="Davidsen T.M."/>
            <person name="Wayne K.J."/>
            <person name="Tettelin H."/>
            <person name="Glass J.I."/>
            <person name="Rusch D."/>
            <person name="Podicherti R."/>
            <person name="Tsui H.-C.T."/>
            <person name="Winkler M.E."/>
        </authorList>
    </citation>
    <scope>NUCLEOTIDE SEQUENCE</scope>
</reference>
<feature type="non-terminal residue" evidence="1">
    <location>
        <position position="25"/>
    </location>
</feature>
<accession>A0A381RIK3</accession>
<sequence>MNEPNKIKRGVDLELQIESLAYGGM</sequence>
<name>A0A381RIK3_9ZZZZ</name>
<organism evidence="1">
    <name type="scientific">marine metagenome</name>
    <dbReference type="NCBI Taxonomy" id="408172"/>
    <lineage>
        <taxon>unclassified sequences</taxon>
        <taxon>metagenomes</taxon>
        <taxon>ecological metagenomes</taxon>
    </lineage>
</organism>